<evidence type="ECO:0000313" key="8">
    <source>
        <dbReference type="Proteomes" id="UP000593567"/>
    </source>
</evidence>
<feature type="domain" description="Major facilitator superfamily (MFS) profile" evidence="6">
    <location>
        <begin position="1"/>
        <end position="383"/>
    </location>
</feature>
<feature type="transmembrane region" description="Helical" evidence="5">
    <location>
        <begin position="125"/>
        <end position="145"/>
    </location>
</feature>
<feature type="transmembrane region" description="Helical" evidence="5">
    <location>
        <begin position="240"/>
        <end position="260"/>
    </location>
</feature>
<dbReference type="AlphaFoldDB" id="A0A7J7J292"/>
<dbReference type="PROSITE" id="PS50850">
    <property type="entry name" value="MFS"/>
    <property type="match status" value="1"/>
</dbReference>
<feature type="transmembrane region" description="Helical" evidence="5">
    <location>
        <begin position="295"/>
        <end position="317"/>
    </location>
</feature>
<reference evidence="7" key="1">
    <citation type="submission" date="2020-06" db="EMBL/GenBank/DDBJ databases">
        <title>Draft genome of Bugula neritina, a colonial animal packing powerful symbionts and potential medicines.</title>
        <authorList>
            <person name="Rayko M."/>
        </authorList>
    </citation>
    <scope>NUCLEOTIDE SEQUENCE [LARGE SCALE GENOMIC DNA]</scope>
    <source>
        <strain evidence="7">Kwan_BN1</strain>
    </source>
</reference>
<feature type="transmembrane region" description="Helical" evidence="5">
    <location>
        <begin position="97"/>
        <end position="119"/>
    </location>
</feature>
<dbReference type="SUPFAM" id="SSF103473">
    <property type="entry name" value="MFS general substrate transporter"/>
    <property type="match status" value="1"/>
</dbReference>
<feature type="transmembrane region" description="Helical" evidence="5">
    <location>
        <begin position="38"/>
        <end position="59"/>
    </location>
</feature>
<evidence type="ECO:0000256" key="5">
    <source>
        <dbReference type="SAM" id="Phobius"/>
    </source>
</evidence>
<organism evidence="7 8">
    <name type="scientific">Bugula neritina</name>
    <name type="common">Brown bryozoan</name>
    <name type="synonym">Sertularia neritina</name>
    <dbReference type="NCBI Taxonomy" id="10212"/>
    <lineage>
        <taxon>Eukaryota</taxon>
        <taxon>Metazoa</taxon>
        <taxon>Spiralia</taxon>
        <taxon>Lophotrochozoa</taxon>
        <taxon>Bryozoa</taxon>
        <taxon>Gymnolaemata</taxon>
        <taxon>Cheilostomatida</taxon>
        <taxon>Flustrina</taxon>
        <taxon>Buguloidea</taxon>
        <taxon>Bugulidae</taxon>
        <taxon>Bugula</taxon>
    </lineage>
</organism>
<keyword evidence="8" id="KW-1185">Reference proteome</keyword>
<dbReference type="InterPro" id="IPR005828">
    <property type="entry name" value="MFS_sugar_transport-like"/>
</dbReference>
<evidence type="ECO:0000256" key="1">
    <source>
        <dbReference type="ARBA" id="ARBA00004141"/>
    </source>
</evidence>
<keyword evidence="4 5" id="KW-0472">Membrane</keyword>
<evidence type="ECO:0000256" key="4">
    <source>
        <dbReference type="ARBA" id="ARBA00023136"/>
    </source>
</evidence>
<protein>
    <submittedName>
        <fullName evidence="7">SLC22A15</fullName>
    </submittedName>
</protein>
<evidence type="ECO:0000256" key="3">
    <source>
        <dbReference type="ARBA" id="ARBA00022989"/>
    </source>
</evidence>
<feature type="transmembrane region" description="Helical" evidence="5">
    <location>
        <begin position="65"/>
        <end position="85"/>
    </location>
</feature>
<dbReference type="GO" id="GO:0022857">
    <property type="term" value="F:transmembrane transporter activity"/>
    <property type="evidence" value="ECO:0007669"/>
    <property type="project" value="InterPro"/>
</dbReference>
<dbReference type="Proteomes" id="UP000593567">
    <property type="component" value="Unassembled WGS sequence"/>
</dbReference>
<feature type="transmembrane region" description="Helical" evidence="5">
    <location>
        <begin position="355"/>
        <end position="378"/>
    </location>
</feature>
<evidence type="ECO:0000313" key="7">
    <source>
        <dbReference type="EMBL" id="KAF6019568.1"/>
    </source>
</evidence>
<sequence>MTCGPSIAAAQNTQALFVLGVMIGSFFVGGLGDKFGRFPVVLACQFLCGLFGLLSSFALNWTVYVGLRLMTGFFLSGIIIIGFVLTSELVGPSKRGVIGAMPGLAFALGISTLSLVSWFTKDWKVMSIIFGIVGIVCTIPCYWLFVESPRWYLGKGNVEKSKLILKKIAKFNGRDLGDIELKVPSKGDASKKGSKTSMLSLLTNGTLRKITAIQLVSWFTCSSVYYGLTIAAGNMGDNRYISVILNAMVEVPSNIAILYIMNIPRCGRVKSCVGGLIISSIFCGSIWFIPDKHTLVVTGLACAGKLFICAAFATIYVHAGELYPTPVRNLGLGVISVANRLGGVMAPLIVNLNNIYHNAHFVVFGVVGCLAGVLCLLLPETLGRPLPESPEEIYQSSKEVKIVSLELEKSDKRPLLLSDMLDEGADVDT</sequence>
<accession>A0A7J7J292</accession>
<dbReference type="OrthoDB" id="5141738at2759"/>
<dbReference type="GO" id="GO:0016020">
    <property type="term" value="C:membrane"/>
    <property type="evidence" value="ECO:0007669"/>
    <property type="project" value="UniProtKB-SubCell"/>
</dbReference>
<dbReference type="Gene3D" id="1.20.1250.20">
    <property type="entry name" value="MFS general substrate transporter like domains"/>
    <property type="match status" value="1"/>
</dbReference>
<feature type="transmembrane region" description="Helical" evidence="5">
    <location>
        <begin position="210"/>
        <end position="228"/>
    </location>
</feature>
<dbReference type="PANTHER" id="PTHR24064">
    <property type="entry name" value="SOLUTE CARRIER FAMILY 22 MEMBER"/>
    <property type="match status" value="1"/>
</dbReference>
<feature type="transmembrane region" description="Helical" evidence="5">
    <location>
        <begin position="14"/>
        <end position="31"/>
    </location>
</feature>
<comment type="caution">
    <text evidence="7">The sequence shown here is derived from an EMBL/GenBank/DDBJ whole genome shotgun (WGS) entry which is preliminary data.</text>
</comment>
<keyword evidence="3 5" id="KW-1133">Transmembrane helix</keyword>
<evidence type="ECO:0000256" key="2">
    <source>
        <dbReference type="ARBA" id="ARBA00022692"/>
    </source>
</evidence>
<comment type="subcellular location">
    <subcellularLocation>
        <location evidence="1">Membrane</location>
        <topology evidence="1">Multi-pass membrane protein</topology>
    </subcellularLocation>
</comment>
<keyword evidence="2 5" id="KW-0812">Transmembrane</keyword>
<proteinExistence type="predicted"/>
<dbReference type="EMBL" id="VXIV02003221">
    <property type="protein sequence ID" value="KAF6019568.1"/>
    <property type="molecule type" value="Genomic_DNA"/>
</dbReference>
<dbReference type="InterPro" id="IPR020846">
    <property type="entry name" value="MFS_dom"/>
</dbReference>
<evidence type="ECO:0000259" key="6">
    <source>
        <dbReference type="PROSITE" id="PS50850"/>
    </source>
</evidence>
<feature type="transmembrane region" description="Helical" evidence="5">
    <location>
        <begin position="329"/>
        <end position="349"/>
    </location>
</feature>
<gene>
    <name evidence="7" type="ORF">EB796_022141</name>
</gene>
<dbReference type="InterPro" id="IPR036259">
    <property type="entry name" value="MFS_trans_sf"/>
</dbReference>
<feature type="transmembrane region" description="Helical" evidence="5">
    <location>
        <begin position="272"/>
        <end position="289"/>
    </location>
</feature>
<name>A0A7J7J292_BUGNE</name>
<dbReference type="Pfam" id="PF00083">
    <property type="entry name" value="Sugar_tr"/>
    <property type="match status" value="1"/>
</dbReference>